<keyword evidence="3" id="KW-1185">Reference proteome</keyword>
<evidence type="ECO:0000313" key="2">
    <source>
        <dbReference type="EMBL" id="MBL3580495.1"/>
    </source>
</evidence>
<feature type="domain" description="ATPase AAA-type core" evidence="1">
    <location>
        <begin position="25"/>
        <end position="344"/>
    </location>
</feature>
<dbReference type="Proteomes" id="UP000635853">
    <property type="component" value="Unassembled WGS sequence"/>
</dbReference>
<dbReference type="InterPro" id="IPR003959">
    <property type="entry name" value="ATPase_AAA_core"/>
</dbReference>
<gene>
    <name evidence="2" type="ORF">JMJ92_20500</name>
</gene>
<evidence type="ECO:0000259" key="1">
    <source>
        <dbReference type="Pfam" id="PF13304"/>
    </source>
</evidence>
<evidence type="ECO:0000313" key="3">
    <source>
        <dbReference type="Proteomes" id="UP000635853"/>
    </source>
</evidence>
<organism evidence="2 3">
    <name type="scientific">Rhodovulum visakhapatnamense</name>
    <dbReference type="NCBI Taxonomy" id="364297"/>
    <lineage>
        <taxon>Bacteria</taxon>
        <taxon>Pseudomonadati</taxon>
        <taxon>Pseudomonadota</taxon>
        <taxon>Alphaproteobacteria</taxon>
        <taxon>Rhodobacterales</taxon>
        <taxon>Paracoccaceae</taxon>
        <taxon>Rhodovulum</taxon>
    </lineage>
</organism>
<accession>A0ABS1RLF9</accession>
<dbReference type="PANTHER" id="PTHR32182">
    <property type="entry name" value="DNA REPLICATION AND REPAIR PROTEIN RECF"/>
    <property type="match status" value="1"/>
</dbReference>
<reference evidence="3" key="1">
    <citation type="submission" date="2021-01" db="EMBL/GenBank/DDBJ databases">
        <title>Draft genomes of Rhodovulum sulfidophilum.</title>
        <authorList>
            <person name="Guzman M.S."/>
        </authorList>
    </citation>
    <scope>NUCLEOTIDE SEQUENCE [LARGE SCALE GENOMIC DNA]</scope>
    <source>
        <strain evidence="3">AB19</strain>
    </source>
</reference>
<dbReference type="Pfam" id="PF13304">
    <property type="entry name" value="AAA_21"/>
    <property type="match status" value="1"/>
</dbReference>
<dbReference type="EMBL" id="JAESIL010000156">
    <property type="protein sequence ID" value="MBL3580495.1"/>
    <property type="molecule type" value="Genomic_DNA"/>
</dbReference>
<name>A0ABS1RLF9_9RHOB</name>
<dbReference type="Gene3D" id="3.40.50.300">
    <property type="entry name" value="P-loop containing nucleotide triphosphate hydrolases"/>
    <property type="match status" value="1"/>
</dbReference>
<dbReference type="SUPFAM" id="SSF52540">
    <property type="entry name" value="P-loop containing nucleoside triphosphate hydrolases"/>
    <property type="match status" value="1"/>
</dbReference>
<protein>
    <submittedName>
        <fullName evidence="2">AAA family ATPase</fullName>
    </submittedName>
</protein>
<comment type="caution">
    <text evidence="2">The sequence shown here is derived from an EMBL/GenBank/DDBJ whole genome shotgun (WGS) entry which is preliminary data.</text>
</comment>
<dbReference type="RefSeq" id="WP_202241767.1">
    <property type="nucleotide sequence ID" value="NZ_JAESIL010000156.1"/>
</dbReference>
<proteinExistence type="predicted"/>
<dbReference type="InterPro" id="IPR027417">
    <property type="entry name" value="P-loop_NTPase"/>
</dbReference>
<dbReference type="PANTHER" id="PTHR32182:SF23">
    <property type="entry name" value="ATP BINDING PROTEIN"/>
    <property type="match status" value="1"/>
</dbReference>
<sequence length="439" mass="49215">MKIRRLSLDNVRAFEEAEFEFNPGFNLIIGINGAGKSTALDAIRFCGSHLLSAVQKMPFRPFGFDVDDIHGDAPFAEAALYLSFNDKADGFVRLREWRTQFATDNMENVEQLRRRILETTRPRDRLRNQLRELQETVSPAEPVFFYPSKNELKAQASSEPSAPLMIHYSTARSIMNEQAERKSAAGTSQLAYVNALQSNALSLRQFADWMRAQIELASERPASRHLVAGIGAALERFLPGYSNLRPSKGSASRVEIDINGTTLEVRQLSDGERSVLALVLDIAKRLSQANPRLDDPLTSAQAVILIDEIDLHLHPQWQRKIVGNLEKTFPNCQFIATTHSPQVIGEVQHDKIQIIKDGRIYSPSHSFGIDSSRVLEEVMFTDSRNPAVEKEINRVARLIADGKSEEAKAAIKTLSDEIGEDDPEITRARTLLDFMEGDE</sequence>